<keyword evidence="3" id="KW-1185">Reference proteome</keyword>
<dbReference type="EMBL" id="VRSW01000003">
    <property type="protein sequence ID" value="TXK04100.1"/>
    <property type="molecule type" value="Genomic_DNA"/>
</dbReference>
<evidence type="ECO:0000256" key="1">
    <source>
        <dbReference type="SAM" id="MobiDB-lite"/>
    </source>
</evidence>
<evidence type="ECO:0000313" key="2">
    <source>
        <dbReference type="EMBL" id="TXK04100.1"/>
    </source>
</evidence>
<protein>
    <recommendedName>
        <fullName evidence="4">2-phospho-L-lactate guanylyltransferase</fullName>
    </recommendedName>
</protein>
<dbReference type="SUPFAM" id="SSF53448">
    <property type="entry name" value="Nucleotide-diphospho-sugar transferases"/>
    <property type="match status" value="1"/>
</dbReference>
<comment type="caution">
    <text evidence="2">The sequence shown here is derived from an EMBL/GenBank/DDBJ whole genome shotgun (WGS) entry which is preliminary data.</text>
</comment>
<dbReference type="Gene3D" id="3.90.550.10">
    <property type="entry name" value="Spore Coat Polysaccharide Biosynthesis Protein SpsA, Chain A"/>
    <property type="match status" value="1"/>
</dbReference>
<feature type="compositionally biased region" description="Basic and acidic residues" evidence="1">
    <location>
        <begin position="213"/>
        <end position="226"/>
    </location>
</feature>
<feature type="region of interest" description="Disordered" evidence="1">
    <location>
        <begin position="206"/>
        <end position="226"/>
    </location>
</feature>
<gene>
    <name evidence="2" type="ORF">FVP60_10055</name>
</gene>
<dbReference type="RefSeq" id="WP_147826156.1">
    <property type="nucleotide sequence ID" value="NZ_BAAARG010000003.1"/>
</dbReference>
<evidence type="ECO:0008006" key="4">
    <source>
        <dbReference type="Google" id="ProtNLM"/>
    </source>
</evidence>
<accession>A0A5C8HL05</accession>
<sequence length="226" mass="23379">MTARWIVVVPFLRLTEGACRLGKDTARVVHAVGLDTVAAIARSEAVKQVIVVADSDAYAAEIEAMGPHLSVLIVPPAGDEESANAAVAAAATGHSRNVAVVRATLATLDPTQLTALLDAAADVPIGVVLNEQSTKTTVLTAREPADVAALITANASHLAGGTAATMLPAGSTLRRELTSAQSLTQSLDCATLGARTREITRGWHVVPSISPTSDRRYLPDPPPARD</sequence>
<organism evidence="2 3">
    <name type="scientific">Microbacterium mitrae</name>
    <dbReference type="NCBI Taxonomy" id="664640"/>
    <lineage>
        <taxon>Bacteria</taxon>
        <taxon>Bacillati</taxon>
        <taxon>Actinomycetota</taxon>
        <taxon>Actinomycetes</taxon>
        <taxon>Micrococcales</taxon>
        <taxon>Microbacteriaceae</taxon>
        <taxon>Microbacterium</taxon>
    </lineage>
</organism>
<evidence type="ECO:0000313" key="3">
    <source>
        <dbReference type="Proteomes" id="UP000321196"/>
    </source>
</evidence>
<dbReference type="InterPro" id="IPR029044">
    <property type="entry name" value="Nucleotide-diphossugar_trans"/>
</dbReference>
<proteinExistence type="predicted"/>
<dbReference type="AlphaFoldDB" id="A0A5C8HL05"/>
<name>A0A5C8HL05_9MICO</name>
<reference evidence="2 3" key="1">
    <citation type="submission" date="2019-08" db="EMBL/GenBank/DDBJ databases">
        <authorList>
            <person name="Dong K."/>
        </authorList>
    </citation>
    <scope>NUCLEOTIDE SEQUENCE [LARGE SCALE GENOMIC DNA]</scope>
    <source>
        <strain evidence="2 3">M4-8</strain>
    </source>
</reference>
<dbReference type="Proteomes" id="UP000321196">
    <property type="component" value="Unassembled WGS sequence"/>
</dbReference>